<dbReference type="GO" id="GO:0003735">
    <property type="term" value="F:structural constituent of ribosome"/>
    <property type="evidence" value="ECO:0007669"/>
    <property type="project" value="InterPro"/>
</dbReference>
<dbReference type="GO" id="GO:0006412">
    <property type="term" value="P:translation"/>
    <property type="evidence" value="ECO:0007669"/>
    <property type="project" value="UniProtKB-UniRule"/>
</dbReference>
<dbReference type="GO" id="GO:0009507">
    <property type="term" value="C:chloroplast"/>
    <property type="evidence" value="ECO:0007669"/>
    <property type="project" value="UniProtKB-SubCell"/>
</dbReference>
<dbReference type="NCBIfam" id="TIGR01066">
    <property type="entry name" value="rplM_bact"/>
    <property type="match status" value="1"/>
</dbReference>
<protein>
    <recommendedName>
        <fullName evidence="4">Large ribosomal subunit protein uL13c</fullName>
    </recommendedName>
</protein>
<geneLocation type="chloroplast" evidence="5"/>
<keyword evidence="5" id="KW-0150">Chloroplast</keyword>
<dbReference type="SUPFAM" id="SSF52161">
    <property type="entry name" value="Ribosomal protein L13"/>
    <property type="match status" value="1"/>
</dbReference>
<dbReference type="GO" id="GO:0017148">
    <property type="term" value="P:negative regulation of translation"/>
    <property type="evidence" value="ECO:0007669"/>
    <property type="project" value="TreeGrafter"/>
</dbReference>
<dbReference type="GO" id="GO:0022625">
    <property type="term" value="C:cytosolic large ribosomal subunit"/>
    <property type="evidence" value="ECO:0007669"/>
    <property type="project" value="TreeGrafter"/>
</dbReference>
<dbReference type="Gene3D" id="3.90.1180.10">
    <property type="entry name" value="Ribosomal protein L13"/>
    <property type="match status" value="1"/>
</dbReference>
<comment type="subcellular location">
    <subcellularLocation>
        <location evidence="4">Plastid</location>
        <location evidence="4">Chloroplast</location>
    </subcellularLocation>
</comment>
<keyword evidence="2 4" id="KW-0689">Ribosomal protein</keyword>
<organism evidence="5">
    <name type="scientific">Polysiphonia scopulorum</name>
    <dbReference type="NCBI Taxonomy" id="257860"/>
    <lineage>
        <taxon>Eukaryota</taxon>
        <taxon>Rhodophyta</taxon>
        <taxon>Florideophyceae</taxon>
        <taxon>Rhodymeniophycidae</taxon>
        <taxon>Ceramiales</taxon>
        <taxon>Rhodomelaceae</taxon>
        <taxon>Polysiphonioideae</taxon>
        <taxon>Polysiphonia</taxon>
    </lineage>
</organism>
<dbReference type="PANTHER" id="PTHR11545">
    <property type="entry name" value="RIBOSOMAL PROTEIN L13"/>
    <property type="match status" value="1"/>
</dbReference>
<dbReference type="InterPro" id="IPR036899">
    <property type="entry name" value="Ribosomal_uL13_sf"/>
</dbReference>
<accession>A0A1Z1MIH6</accession>
<reference evidence="5" key="1">
    <citation type="journal article" date="2017" name="J. Phycol.">
        <title>Analysis of chloroplast genomes and a supermatrix inform reclassification of the Rhodomelaceae (Rhodophyta).</title>
        <authorList>
            <person name="Diaz-Tapia P."/>
            <person name="Maggs C.A."/>
            <person name="West J.A."/>
            <person name="Verbruggen H."/>
        </authorList>
    </citation>
    <scope>NUCLEOTIDE SEQUENCE</scope>
    <source>
        <strain evidence="5">PD899</strain>
    </source>
</reference>
<comment type="similarity">
    <text evidence="1 4">Belongs to the universal ribosomal protein uL13 family.</text>
</comment>
<dbReference type="HAMAP" id="MF_01366">
    <property type="entry name" value="Ribosomal_uL13"/>
    <property type="match status" value="1"/>
</dbReference>
<dbReference type="EMBL" id="MF101438">
    <property type="protein sequence ID" value="ARW65652.1"/>
    <property type="molecule type" value="Genomic_DNA"/>
</dbReference>
<proteinExistence type="inferred from homology"/>
<keyword evidence="3 4" id="KW-0687">Ribonucleoprotein</keyword>
<evidence type="ECO:0000313" key="5">
    <source>
        <dbReference type="EMBL" id="ARW65652.1"/>
    </source>
</evidence>
<dbReference type="RefSeq" id="YP_009396466.1">
    <property type="nucleotide sequence ID" value="NC_035282.1"/>
</dbReference>
<evidence type="ECO:0000256" key="2">
    <source>
        <dbReference type="ARBA" id="ARBA00022980"/>
    </source>
</evidence>
<dbReference type="GeneID" id="33358659"/>
<dbReference type="PANTHER" id="PTHR11545:SF2">
    <property type="entry name" value="LARGE RIBOSOMAL SUBUNIT PROTEIN UL13M"/>
    <property type="match status" value="1"/>
</dbReference>
<keyword evidence="5" id="KW-0934">Plastid</keyword>
<dbReference type="InterPro" id="IPR005823">
    <property type="entry name" value="Ribosomal_uL13_bac-type"/>
</dbReference>
<dbReference type="GO" id="GO:0003729">
    <property type="term" value="F:mRNA binding"/>
    <property type="evidence" value="ECO:0007669"/>
    <property type="project" value="TreeGrafter"/>
</dbReference>
<dbReference type="PIRSF" id="PIRSF002181">
    <property type="entry name" value="Ribosomal_L13"/>
    <property type="match status" value="1"/>
</dbReference>
<dbReference type="AlphaFoldDB" id="A0A1Z1MIH6"/>
<comment type="subunit">
    <text evidence="4">Part of the 50S ribosomal subunit.</text>
</comment>
<name>A0A1Z1MIH6_9FLOR</name>
<gene>
    <name evidence="4 5" type="primary">rpl13</name>
</gene>
<sequence>MNTNNNQTIIKKTDETTSWYLIDASKYTLGRLSTKVAYILRDKNSIGYLPYQKGNNKIIIINSRNVQVTGKKSKQKVYKRHSGRPGGLKEETFEKLNKRIPNRIIEHAVKGMLPKNSLGRKIFKNLKIYETHKHPHTPQKLIELNID</sequence>
<evidence type="ECO:0000256" key="4">
    <source>
        <dbReference type="HAMAP-Rule" id="MF_01366"/>
    </source>
</evidence>
<dbReference type="InterPro" id="IPR005822">
    <property type="entry name" value="Ribosomal_uL13"/>
</dbReference>
<dbReference type="Pfam" id="PF00572">
    <property type="entry name" value="Ribosomal_L13"/>
    <property type="match status" value="1"/>
</dbReference>
<dbReference type="CDD" id="cd00392">
    <property type="entry name" value="Ribosomal_L13"/>
    <property type="match status" value="1"/>
</dbReference>
<evidence type="ECO:0000256" key="3">
    <source>
        <dbReference type="ARBA" id="ARBA00023274"/>
    </source>
</evidence>
<evidence type="ECO:0000256" key="1">
    <source>
        <dbReference type="ARBA" id="ARBA00006227"/>
    </source>
</evidence>